<dbReference type="GO" id="GO:0046872">
    <property type="term" value="F:metal ion binding"/>
    <property type="evidence" value="ECO:0007669"/>
    <property type="project" value="UniProtKB-KW"/>
</dbReference>
<dbReference type="Gene3D" id="3.10.196.10">
    <property type="entry name" value="Vitamin B12-dependent methionine synthase, activation domain"/>
    <property type="match status" value="1"/>
</dbReference>
<dbReference type="GO" id="GO:0005829">
    <property type="term" value="C:cytosol"/>
    <property type="evidence" value="ECO:0007669"/>
    <property type="project" value="TreeGrafter"/>
</dbReference>
<keyword evidence="1" id="KW-0479">Metal-binding</keyword>
<dbReference type="InterPro" id="IPR050554">
    <property type="entry name" value="Met_Synthase/Corrinoid"/>
</dbReference>
<dbReference type="InterPro" id="IPR004223">
    <property type="entry name" value="VitB12-dep_Met_synth_activ_dom"/>
</dbReference>
<evidence type="ECO:0000256" key="1">
    <source>
        <dbReference type="ARBA" id="ARBA00022723"/>
    </source>
</evidence>
<gene>
    <name evidence="5" type="ORF">LTSEWAN_5988</name>
</gene>
<keyword evidence="3 5" id="KW-0489">Methyltransferase</keyword>
<keyword evidence="3 5" id="KW-0808">Transferase</keyword>
<feature type="non-terminal residue" evidence="5">
    <location>
        <position position="1"/>
    </location>
</feature>
<accession>G5SJP3</accession>
<dbReference type="InterPro" id="IPR037010">
    <property type="entry name" value="VitB12-dep_Met_synth_activ_sf"/>
</dbReference>
<keyword evidence="2" id="KW-0170">Cobalt</keyword>
<dbReference type="SUPFAM" id="SSF56507">
    <property type="entry name" value="Methionine synthase activation domain-like"/>
    <property type="match status" value="1"/>
</dbReference>
<proteinExistence type="predicted"/>
<dbReference type="Proteomes" id="UP000003536">
    <property type="component" value="Unassembled WGS sequence"/>
</dbReference>
<comment type="caution">
    <text evidence="5">The sequence shown here is derived from an EMBL/GenBank/DDBJ whole genome shotgun (WGS) entry which is preliminary data.</text>
</comment>
<dbReference type="PROSITE" id="PS50974">
    <property type="entry name" value="ADOMET_ACTIVATION"/>
    <property type="match status" value="1"/>
</dbReference>
<evidence type="ECO:0000313" key="5">
    <source>
        <dbReference type="EMBL" id="EHC97737.1"/>
    </source>
</evidence>
<dbReference type="GO" id="GO:0032259">
    <property type="term" value="P:methylation"/>
    <property type="evidence" value="ECO:0007669"/>
    <property type="project" value="UniProtKB-KW"/>
</dbReference>
<protein>
    <submittedName>
        <fullName evidence="5">5-methyltetrahydrofolate-homocysteine methyltransferase</fullName>
    </submittedName>
</protein>
<reference evidence="5 6" key="1">
    <citation type="journal article" date="2011" name="BMC Genomics">
        <title>Genome sequencing reveals diversification of virulence factor content and possible host adaptation in distinct subpopulations of Salmonella enterica.</title>
        <authorList>
            <person name="den Bakker H.C."/>
            <person name="Moreno Switt A.I."/>
            <person name="Govoni G."/>
            <person name="Cummings C.A."/>
            <person name="Ranieri M.L."/>
            <person name="Degoricija L."/>
            <person name="Hoelzer K."/>
            <person name="Rodriguez-Rivera L.D."/>
            <person name="Brown S."/>
            <person name="Bolchacova E."/>
            <person name="Furtado M.R."/>
            <person name="Wiedmann M."/>
        </authorList>
    </citation>
    <scope>NUCLEOTIDE SEQUENCE [LARGE SCALE GENOMIC DNA]</scope>
    <source>
        <strain evidence="5 6">A4-580</strain>
    </source>
</reference>
<dbReference type="PANTHER" id="PTHR45833">
    <property type="entry name" value="METHIONINE SYNTHASE"/>
    <property type="match status" value="1"/>
</dbReference>
<dbReference type="AlphaFoldDB" id="G5SJP3"/>
<dbReference type="GO" id="GO:0050667">
    <property type="term" value="P:homocysteine metabolic process"/>
    <property type="evidence" value="ECO:0007669"/>
    <property type="project" value="TreeGrafter"/>
</dbReference>
<dbReference type="GO" id="GO:0008705">
    <property type="term" value="F:methionine synthase activity"/>
    <property type="evidence" value="ECO:0007669"/>
    <property type="project" value="InterPro"/>
</dbReference>
<evidence type="ECO:0000313" key="6">
    <source>
        <dbReference type="Proteomes" id="UP000003536"/>
    </source>
</evidence>
<dbReference type="PATRIC" id="fig|913086.3.peg.4639"/>
<dbReference type="PANTHER" id="PTHR45833:SF1">
    <property type="entry name" value="METHIONINE SYNTHASE"/>
    <property type="match status" value="1"/>
</dbReference>
<feature type="domain" description="AdoMet activation" evidence="4">
    <location>
        <begin position="1"/>
        <end position="101"/>
    </location>
</feature>
<evidence type="ECO:0000256" key="2">
    <source>
        <dbReference type="ARBA" id="ARBA00023285"/>
    </source>
</evidence>
<name>G5SJP3_SALET</name>
<dbReference type="Pfam" id="PF02965">
    <property type="entry name" value="Met_synt_B12"/>
    <property type="match status" value="1"/>
</dbReference>
<dbReference type="GO" id="GO:0046653">
    <property type="term" value="P:tetrahydrofolate metabolic process"/>
    <property type="evidence" value="ECO:0007669"/>
    <property type="project" value="TreeGrafter"/>
</dbReference>
<dbReference type="EMBL" id="AFCX01001956">
    <property type="protein sequence ID" value="EHC97737.1"/>
    <property type="molecule type" value="Genomic_DNA"/>
</dbReference>
<evidence type="ECO:0000256" key="3">
    <source>
        <dbReference type="PROSITE-ProRule" id="PRU00346"/>
    </source>
</evidence>
<sequence>AKTTRGFARAPGYPACPEHTEKGTIWQLLDVEKHTGMKLTESFAMWPGASVSGWYFSHPESKYFAVAQIQRDQVTDYAFRKGMSVEDVERWLAPNLGYDAD</sequence>
<evidence type="ECO:0000259" key="4">
    <source>
        <dbReference type="PROSITE" id="PS50974"/>
    </source>
</evidence>
<organism evidence="5 6">
    <name type="scientific">Salmonella enterica subsp. enterica serovar Wandsworth str. A4-580</name>
    <dbReference type="NCBI Taxonomy" id="913086"/>
    <lineage>
        <taxon>Bacteria</taxon>
        <taxon>Pseudomonadati</taxon>
        <taxon>Pseudomonadota</taxon>
        <taxon>Gammaproteobacteria</taxon>
        <taxon>Enterobacterales</taxon>
        <taxon>Enterobacteriaceae</taxon>
        <taxon>Salmonella</taxon>
    </lineage>
</organism>